<dbReference type="Gene3D" id="3.40.50.300">
    <property type="entry name" value="P-loop containing nucleotide triphosphate hydrolases"/>
    <property type="match status" value="2"/>
</dbReference>
<feature type="transmembrane region" description="Helical" evidence="12">
    <location>
        <begin position="257"/>
        <end position="275"/>
    </location>
</feature>
<evidence type="ECO:0000256" key="4">
    <source>
        <dbReference type="ARBA" id="ARBA00022692"/>
    </source>
</evidence>
<feature type="domain" description="ABC transmembrane type-1" evidence="14">
    <location>
        <begin position="186"/>
        <end position="423"/>
    </location>
</feature>
<dbReference type="GO" id="GO:0015431">
    <property type="term" value="F:ABC-type glutathione S-conjugate transporter activity"/>
    <property type="evidence" value="ECO:0007669"/>
    <property type="project" value="UniProtKB-EC"/>
</dbReference>
<evidence type="ECO:0000256" key="12">
    <source>
        <dbReference type="SAM" id="Phobius"/>
    </source>
</evidence>
<dbReference type="InterPro" id="IPR011527">
    <property type="entry name" value="ABC1_TM_dom"/>
</dbReference>
<comment type="similarity">
    <text evidence="2">Belongs to the ABC transporter superfamily. ABCC family. Conjugate transporter (TC 3.A.1.208) subfamily.</text>
</comment>
<dbReference type="FunFam" id="3.40.50.300:FF:003492">
    <property type="entry name" value="AGAP012735-PA"/>
    <property type="match status" value="1"/>
</dbReference>
<evidence type="ECO:0000256" key="3">
    <source>
        <dbReference type="ARBA" id="ARBA00022448"/>
    </source>
</evidence>
<dbReference type="AlphaFoldDB" id="A0A7R9Q5J7"/>
<evidence type="ECO:0000313" key="16">
    <source>
        <dbReference type="Proteomes" id="UP000759131"/>
    </source>
</evidence>
<evidence type="ECO:0000313" key="15">
    <source>
        <dbReference type="EMBL" id="CAD7633117.1"/>
    </source>
</evidence>
<dbReference type="Pfam" id="PF00664">
    <property type="entry name" value="ABC_membrane"/>
    <property type="match status" value="1"/>
</dbReference>
<dbReference type="GO" id="GO:0005774">
    <property type="term" value="C:vacuolar membrane"/>
    <property type="evidence" value="ECO:0007669"/>
    <property type="project" value="UniProtKB-SubCell"/>
</dbReference>
<evidence type="ECO:0000256" key="9">
    <source>
        <dbReference type="ARBA" id="ARBA00023136"/>
    </source>
</evidence>
<comment type="catalytic activity">
    <reaction evidence="11">
        <text>leukotriene C4(in) + ATP + H2O = leukotriene C4(out) + ADP + phosphate + H(+)</text>
        <dbReference type="Rhea" id="RHEA:38963"/>
        <dbReference type="ChEBI" id="CHEBI:15377"/>
        <dbReference type="ChEBI" id="CHEBI:15378"/>
        <dbReference type="ChEBI" id="CHEBI:30616"/>
        <dbReference type="ChEBI" id="CHEBI:43474"/>
        <dbReference type="ChEBI" id="CHEBI:57973"/>
        <dbReference type="ChEBI" id="CHEBI:456216"/>
    </reaction>
    <physiologicalReaction direction="left-to-right" evidence="11">
        <dbReference type="Rhea" id="RHEA:38964"/>
    </physiologicalReaction>
</comment>
<evidence type="ECO:0000256" key="7">
    <source>
        <dbReference type="ARBA" id="ARBA00022840"/>
    </source>
</evidence>
<keyword evidence="8 12" id="KW-1133">Transmembrane helix</keyword>
<evidence type="ECO:0000259" key="13">
    <source>
        <dbReference type="PROSITE" id="PS50893"/>
    </source>
</evidence>
<keyword evidence="7" id="KW-0067">ATP-binding</keyword>
<reference evidence="15" key="1">
    <citation type="submission" date="2020-11" db="EMBL/GenBank/DDBJ databases">
        <authorList>
            <person name="Tran Van P."/>
        </authorList>
    </citation>
    <scope>NUCLEOTIDE SEQUENCE</scope>
</reference>
<evidence type="ECO:0000256" key="2">
    <source>
        <dbReference type="ARBA" id="ARBA00009726"/>
    </source>
</evidence>
<keyword evidence="6" id="KW-0547">Nucleotide-binding</keyword>
<organism evidence="15">
    <name type="scientific">Medioppia subpectinata</name>
    <dbReference type="NCBI Taxonomy" id="1979941"/>
    <lineage>
        <taxon>Eukaryota</taxon>
        <taxon>Metazoa</taxon>
        <taxon>Ecdysozoa</taxon>
        <taxon>Arthropoda</taxon>
        <taxon>Chelicerata</taxon>
        <taxon>Arachnida</taxon>
        <taxon>Acari</taxon>
        <taxon>Acariformes</taxon>
        <taxon>Sarcoptiformes</taxon>
        <taxon>Oribatida</taxon>
        <taxon>Brachypylina</taxon>
        <taxon>Oppioidea</taxon>
        <taxon>Oppiidae</taxon>
        <taxon>Medioppia</taxon>
    </lineage>
</organism>
<dbReference type="InterPro" id="IPR050173">
    <property type="entry name" value="ABC_transporter_C-like"/>
</dbReference>
<dbReference type="InterPro" id="IPR036640">
    <property type="entry name" value="ABC1_TM_sf"/>
</dbReference>
<feature type="domain" description="ABC transporter" evidence="13">
    <location>
        <begin position="431"/>
        <end position="668"/>
    </location>
</feature>
<dbReference type="GO" id="GO:0005524">
    <property type="term" value="F:ATP binding"/>
    <property type="evidence" value="ECO:0007669"/>
    <property type="project" value="UniProtKB-KW"/>
</dbReference>
<dbReference type="GO" id="GO:0016887">
    <property type="term" value="F:ATP hydrolysis activity"/>
    <property type="evidence" value="ECO:0007669"/>
    <property type="project" value="InterPro"/>
</dbReference>
<evidence type="ECO:0000256" key="1">
    <source>
        <dbReference type="ARBA" id="ARBA00004128"/>
    </source>
</evidence>
<dbReference type="EMBL" id="CAJPIZ010012159">
    <property type="protein sequence ID" value="CAG2113547.1"/>
    <property type="molecule type" value="Genomic_DNA"/>
</dbReference>
<dbReference type="InterPro" id="IPR027417">
    <property type="entry name" value="P-loop_NTPase"/>
</dbReference>
<dbReference type="CDD" id="cd18603">
    <property type="entry name" value="ABC_6TM_MRP1_2_3_6_D2_like"/>
    <property type="match status" value="1"/>
</dbReference>
<keyword evidence="3" id="KW-0813">Transport</keyword>
<dbReference type="InterPro" id="IPR017871">
    <property type="entry name" value="ABC_transporter-like_CS"/>
</dbReference>
<proteinExistence type="inferred from homology"/>
<dbReference type="SMART" id="SM00382">
    <property type="entry name" value="AAA"/>
    <property type="match status" value="1"/>
</dbReference>
<evidence type="ECO:0000256" key="10">
    <source>
        <dbReference type="ARBA" id="ARBA00024220"/>
    </source>
</evidence>
<dbReference type="Gene3D" id="1.20.1560.10">
    <property type="entry name" value="ABC transporter type 1, transmembrane domain"/>
    <property type="match status" value="1"/>
</dbReference>
<evidence type="ECO:0000256" key="11">
    <source>
        <dbReference type="ARBA" id="ARBA00047523"/>
    </source>
</evidence>
<dbReference type="SUPFAM" id="SSF90123">
    <property type="entry name" value="ABC transporter transmembrane region"/>
    <property type="match status" value="1"/>
</dbReference>
<evidence type="ECO:0000256" key="8">
    <source>
        <dbReference type="ARBA" id="ARBA00022989"/>
    </source>
</evidence>
<protein>
    <recommendedName>
        <fullName evidence="10">ABC-type glutathione-S-conjugate transporter</fullName>
        <ecNumber evidence="10">7.6.2.3</ecNumber>
    </recommendedName>
</protein>
<dbReference type="PANTHER" id="PTHR24223">
    <property type="entry name" value="ATP-BINDING CASSETTE SUB-FAMILY C"/>
    <property type="match status" value="1"/>
</dbReference>
<name>A0A7R9Q5J7_9ACAR</name>
<gene>
    <name evidence="15" type="ORF">OSB1V03_LOCUS13516</name>
</gene>
<dbReference type="InterPro" id="IPR003593">
    <property type="entry name" value="AAA+_ATPase"/>
</dbReference>
<evidence type="ECO:0000259" key="14">
    <source>
        <dbReference type="PROSITE" id="PS50929"/>
    </source>
</evidence>
<sequence length="674" mass="75840">MDSRTGVLKNKTRVLVTNSLTFLSTTDQIIVLTDGKIGETGTFDELMQRKGHFADLINQYSANSLNKEEEDDSVVKKKSGTVKETKADKSKLVEAEKAETGRVKYSVYFRYFKAISLFWCIICVRKLCADADISGRNQSMVSRMVRFGRKRRKRQHCLLFLHLWYHLFKQFDPLISLSLTFVSRFIGVLGIIQTVFVTYGWYAMTRGSIKAATYLHFKMLEQIMHSPMSFFDTTPLGRILNRFSKDVDTCDSTLQQTIRVVLTCGFTTLSTLVIISMQIPIFLAIIVPVAIIFYLIQKFYITTSRQLKRLESITKSPIYAHFSETLSGVATIRAYGVSEQFVKESDDRLDLNNACFYPNVAANRWLSIRLEYVANFIILFSALFAVLQRESLGASQVGLIVSYALSTTQNLNWLVRVISDLETKYSVERILEYTDLNTEAEWHLEATAPQPGWPVDGNIDFQTYSTKYREGLDLVGIVGRTGAGKSSLTLALFRLIESTEGKIIIDGVSISDIVTVQTYDYTSGPDTLQRNHSHKFGSLLELFRRPDMASAFVSGLDSALEHKVSEGGENLSVGQRQLICLARALLRNTKVLILDEATAAVDLETDSLIQTTIRQAFADCTVLTIAHRLNTILDSNRVLVLNDGRIAEFDSPENLLSDEKSIFYSLAKDAGIKS</sequence>
<dbReference type="EC" id="7.6.2.3" evidence="10"/>
<dbReference type="PANTHER" id="PTHR24223:SF443">
    <property type="entry name" value="MULTIDRUG-RESISTANCE LIKE PROTEIN 1, ISOFORM I"/>
    <property type="match status" value="1"/>
</dbReference>
<dbReference type="Pfam" id="PF00005">
    <property type="entry name" value="ABC_tran"/>
    <property type="match status" value="1"/>
</dbReference>
<keyword evidence="5" id="KW-0677">Repeat</keyword>
<dbReference type="SUPFAM" id="SSF52540">
    <property type="entry name" value="P-loop containing nucleoside triphosphate hydrolases"/>
    <property type="match status" value="2"/>
</dbReference>
<dbReference type="Proteomes" id="UP000759131">
    <property type="component" value="Unassembled WGS sequence"/>
</dbReference>
<keyword evidence="4 12" id="KW-0812">Transmembrane</keyword>
<dbReference type="PROSITE" id="PS00211">
    <property type="entry name" value="ABC_TRANSPORTER_1"/>
    <property type="match status" value="1"/>
</dbReference>
<evidence type="ECO:0000256" key="6">
    <source>
        <dbReference type="ARBA" id="ARBA00022741"/>
    </source>
</evidence>
<evidence type="ECO:0000256" key="5">
    <source>
        <dbReference type="ARBA" id="ARBA00022737"/>
    </source>
</evidence>
<dbReference type="InterPro" id="IPR003439">
    <property type="entry name" value="ABC_transporter-like_ATP-bd"/>
</dbReference>
<feature type="transmembrane region" description="Helical" evidence="12">
    <location>
        <begin position="181"/>
        <end position="202"/>
    </location>
</feature>
<accession>A0A7R9Q5J7</accession>
<keyword evidence="9 12" id="KW-0472">Membrane</keyword>
<dbReference type="PROSITE" id="PS50929">
    <property type="entry name" value="ABC_TM1F"/>
    <property type="match status" value="1"/>
</dbReference>
<dbReference type="EMBL" id="OC866734">
    <property type="protein sequence ID" value="CAD7633117.1"/>
    <property type="molecule type" value="Genomic_DNA"/>
</dbReference>
<feature type="transmembrane region" description="Helical" evidence="12">
    <location>
        <begin position="370"/>
        <end position="387"/>
    </location>
</feature>
<keyword evidence="16" id="KW-1185">Reference proteome</keyword>
<dbReference type="PROSITE" id="PS50893">
    <property type="entry name" value="ABC_TRANSPORTER_2"/>
    <property type="match status" value="1"/>
</dbReference>
<comment type="subcellular location">
    <subcellularLocation>
        <location evidence="1">Vacuole membrane</location>
        <topology evidence="1">Multi-pass membrane protein</topology>
    </subcellularLocation>
</comment>
<feature type="transmembrane region" description="Helical" evidence="12">
    <location>
        <begin position="281"/>
        <end position="301"/>
    </location>
</feature>
<dbReference type="OrthoDB" id="6412548at2759"/>
<dbReference type="FunFam" id="1.20.1560.10:FF:000001">
    <property type="entry name" value="ATP-binding cassette subfamily C member 1"/>
    <property type="match status" value="1"/>
</dbReference>